<keyword evidence="5" id="KW-0732">Signal</keyword>
<dbReference type="Gene3D" id="3.30.1150.10">
    <property type="match status" value="1"/>
</dbReference>
<evidence type="ECO:0000256" key="4">
    <source>
        <dbReference type="ARBA" id="ARBA00023136"/>
    </source>
</evidence>
<accession>A0A1M5E6W8</accession>
<feature type="chain" id="PRO_5009909751" evidence="5">
    <location>
        <begin position="23"/>
        <end position="131"/>
    </location>
</feature>
<keyword evidence="8" id="KW-1185">Reference proteome</keyword>
<gene>
    <name evidence="7" type="ORF">SAMN05216361_0276</name>
</gene>
<evidence type="ECO:0000256" key="3">
    <source>
        <dbReference type="ARBA" id="ARBA00022989"/>
    </source>
</evidence>
<evidence type="ECO:0000313" key="7">
    <source>
        <dbReference type="EMBL" id="SHF74905.1"/>
    </source>
</evidence>
<dbReference type="PROSITE" id="PS51257">
    <property type="entry name" value="PROKAR_LIPOPROTEIN"/>
    <property type="match status" value="1"/>
</dbReference>
<reference evidence="8" key="1">
    <citation type="submission" date="2016-11" db="EMBL/GenBank/DDBJ databases">
        <authorList>
            <person name="Varghese N."/>
            <person name="Submissions S."/>
        </authorList>
    </citation>
    <scope>NUCLEOTIDE SEQUENCE [LARGE SCALE GENOMIC DNA]</scope>
    <source>
        <strain evidence="8">CGMCC 1.8995</strain>
    </source>
</reference>
<evidence type="ECO:0000256" key="2">
    <source>
        <dbReference type="ARBA" id="ARBA00022692"/>
    </source>
</evidence>
<keyword evidence="4" id="KW-0472">Membrane</keyword>
<feature type="domain" description="TonB C-terminal" evidence="6">
    <location>
        <begin position="40"/>
        <end position="131"/>
    </location>
</feature>
<dbReference type="InterPro" id="IPR006260">
    <property type="entry name" value="TonB/TolA_C"/>
</dbReference>
<dbReference type="PROSITE" id="PS52015">
    <property type="entry name" value="TONB_CTD"/>
    <property type="match status" value="1"/>
</dbReference>
<dbReference type="Proteomes" id="UP000184520">
    <property type="component" value="Unassembled WGS sequence"/>
</dbReference>
<dbReference type="EMBL" id="FQWD01000001">
    <property type="protein sequence ID" value="SHF74905.1"/>
    <property type="molecule type" value="Genomic_DNA"/>
</dbReference>
<dbReference type="GO" id="GO:0055085">
    <property type="term" value="P:transmembrane transport"/>
    <property type="evidence" value="ECO:0007669"/>
    <property type="project" value="InterPro"/>
</dbReference>
<protein>
    <submittedName>
        <fullName evidence="7">TonB family C-terminal domain-containing protein</fullName>
    </submittedName>
</protein>
<dbReference type="GO" id="GO:0016020">
    <property type="term" value="C:membrane"/>
    <property type="evidence" value="ECO:0007669"/>
    <property type="project" value="UniProtKB-SubCell"/>
</dbReference>
<sequence length="131" mass="14539">MKYLLVACLLTLITACSVTTVARPAPRPTPSVPVMTPEPTLLKYKNPEYPDAAITKTSSSIILQNGWVLLQYNVDESGKPVDIKVVDASPKGLFEEASIEALEGWEYQPPMKDGRRQPMTGLHNLFTFKMM</sequence>
<dbReference type="OrthoDB" id="5956919at2"/>
<evidence type="ECO:0000313" key="8">
    <source>
        <dbReference type="Proteomes" id="UP000184520"/>
    </source>
</evidence>
<organism evidence="7 8">
    <name type="scientific">Marisediminitalea aggregata</name>
    <dbReference type="NCBI Taxonomy" id="634436"/>
    <lineage>
        <taxon>Bacteria</taxon>
        <taxon>Pseudomonadati</taxon>
        <taxon>Pseudomonadota</taxon>
        <taxon>Gammaproteobacteria</taxon>
        <taxon>Alteromonadales</taxon>
        <taxon>Alteromonadaceae</taxon>
        <taxon>Marisediminitalea</taxon>
    </lineage>
</organism>
<evidence type="ECO:0000256" key="1">
    <source>
        <dbReference type="ARBA" id="ARBA00004167"/>
    </source>
</evidence>
<dbReference type="NCBIfam" id="TIGR01352">
    <property type="entry name" value="tonB_Cterm"/>
    <property type="match status" value="1"/>
</dbReference>
<dbReference type="Pfam" id="PF03544">
    <property type="entry name" value="TonB_C"/>
    <property type="match status" value="1"/>
</dbReference>
<comment type="subcellular location">
    <subcellularLocation>
        <location evidence="1">Membrane</location>
        <topology evidence="1">Single-pass membrane protein</topology>
    </subcellularLocation>
</comment>
<dbReference type="InterPro" id="IPR037682">
    <property type="entry name" value="TonB_C"/>
</dbReference>
<dbReference type="AlphaFoldDB" id="A0A1M5E6W8"/>
<dbReference type="RefSeq" id="WP_073316779.1">
    <property type="nucleotide sequence ID" value="NZ_FQWD01000001.1"/>
</dbReference>
<dbReference type="SUPFAM" id="SSF74653">
    <property type="entry name" value="TolA/TonB C-terminal domain"/>
    <property type="match status" value="1"/>
</dbReference>
<keyword evidence="2" id="KW-0812">Transmembrane</keyword>
<evidence type="ECO:0000256" key="5">
    <source>
        <dbReference type="SAM" id="SignalP"/>
    </source>
</evidence>
<feature type="signal peptide" evidence="5">
    <location>
        <begin position="1"/>
        <end position="22"/>
    </location>
</feature>
<proteinExistence type="predicted"/>
<evidence type="ECO:0000259" key="6">
    <source>
        <dbReference type="PROSITE" id="PS52015"/>
    </source>
</evidence>
<dbReference type="STRING" id="634436.SAMN05216361_0276"/>
<name>A0A1M5E6W8_9ALTE</name>
<keyword evidence="3" id="KW-1133">Transmembrane helix</keyword>